<keyword evidence="16" id="KW-1185">Reference proteome</keyword>
<dbReference type="PROSITE" id="PS50105">
    <property type="entry name" value="SAM_DOMAIN"/>
    <property type="match status" value="1"/>
</dbReference>
<evidence type="ECO:0000256" key="1">
    <source>
        <dbReference type="ARBA" id="ARBA00006529"/>
    </source>
</evidence>
<dbReference type="InterPro" id="IPR029458">
    <property type="entry name" value="Ras-bd_By2"/>
</dbReference>
<keyword evidence="7 10" id="KW-0067">ATP-binding</keyword>
<dbReference type="Pfam" id="PF00069">
    <property type="entry name" value="Pkinase"/>
    <property type="match status" value="1"/>
</dbReference>
<dbReference type="SMART" id="SM01304">
    <property type="entry name" value="Ras_bdg_2"/>
    <property type="match status" value="1"/>
</dbReference>
<comment type="similarity">
    <text evidence="1">Belongs to the protein kinase superfamily. STE Ser/Thr protein kinase family. MAP kinase kinase kinase subfamily.</text>
</comment>
<dbReference type="PANTHER" id="PTHR11584">
    <property type="entry name" value="SERINE/THREONINE PROTEIN KINASE"/>
    <property type="match status" value="1"/>
</dbReference>
<dbReference type="Pfam" id="PF00536">
    <property type="entry name" value="SAM_1"/>
    <property type="match status" value="1"/>
</dbReference>
<dbReference type="GO" id="GO:0005524">
    <property type="term" value="F:ATP binding"/>
    <property type="evidence" value="ECO:0007669"/>
    <property type="project" value="UniProtKB-UniRule"/>
</dbReference>
<dbReference type="InterPro" id="IPR000159">
    <property type="entry name" value="RA_dom"/>
</dbReference>
<evidence type="ECO:0000313" key="15">
    <source>
        <dbReference type="EMBL" id="OLL21636.1"/>
    </source>
</evidence>
<dbReference type="PROSITE" id="PS50011">
    <property type="entry name" value="PROTEIN_KINASE_DOM"/>
    <property type="match status" value="1"/>
</dbReference>
<feature type="region of interest" description="Disordered" evidence="11">
    <location>
        <begin position="316"/>
        <end position="349"/>
    </location>
</feature>
<dbReference type="InterPro" id="IPR008271">
    <property type="entry name" value="Ser/Thr_kinase_AS"/>
</dbReference>
<feature type="region of interest" description="Disordered" evidence="11">
    <location>
        <begin position="111"/>
        <end position="177"/>
    </location>
</feature>
<evidence type="ECO:0000256" key="11">
    <source>
        <dbReference type="SAM" id="MobiDB-lite"/>
    </source>
</evidence>
<accession>A0A1U7LG53</accession>
<evidence type="ECO:0000256" key="6">
    <source>
        <dbReference type="ARBA" id="ARBA00022777"/>
    </source>
</evidence>
<feature type="binding site" evidence="10">
    <location>
        <position position="586"/>
    </location>
    <ligand>
        <name>ATP</name>
        <dbReference type="ChEBI" id="CHEBI:30616"/>
    </ligand>
</feature>
<dbReference type="OrthoDB" id="266718at2759"/>
<evidence type="ECO:0000259" key="13">
    <source>
        <dbReference type="PROSITE" id="PS50105"/>
    </source>
</evidence>
<evidence type="ECO:0000313" key="16">
    <source>
        <dbReference type="Proteomes" id="UP000186594"/>
    </source>
</evidence>
<dbReference type="SUPFAM" id="SSF56112">
    <property type="entry name" value="Protein kinase-like (PK-like)"/>
    <property type="match status" value="1"/>
</dbReference>
<evidence type="ECO:0000256" key="3">
    <source>
        <dbReference type="ARBA" id="ARBA00022527"/>
    </source>
</evidence>
<gene>
    <name evidence="15" type="ORF">NEOLI_001457</name>
</gene>
<feature type="compositionally biased region" description="Basic and acidic residues" evidence="11">
    <location>
        <begin position="467"/>
        <end position="478"/>
    </location>
</feature>
<keyword evidence="6 15" id="KW-0418">Kinase</keyword>
<comment type="catalytic activity">
    <reaction evidence="8">
        <text>L-threonyl-[protein] + ATP = O-phospho-L-threonyl-[protein] + ADP + H(+)</text>
        <dbReference type="Rhea" id="RHEA:46608"/>
        <dbReference type="Rhea" id="RHEA-COMP:11060"/>
        <dbReference type="Rhea" id="RHEA-COMP:11605"/>
        <dbReference type="ChEBI" id="CHEBI:15378"/>
        <dbReference type="ChEBI" id="CHEBI:30013"/>
        <dbReference type="ChEBI" id="CHEBI:30616"/>
        <dbReference type="ChEBI" id="CHEBI:61977"/>
        <dbReference type="ChEBI" id="CHEBI:456216"/>
        <dbReference type="EC" id="2.7.11.25"/>
    </reaction>
</comment>
<feature type="compositionally biased region" description="Low complexity" evidence="11">
    <location>
        <begin position="320"/>
        <end position="336"/>
    </location>
</feature>
<dbReference type="InterPro" id="IPR013761">
    <property type="entry name" value="SAM/pointed_sf"/>
</dbReference>
<dbReference type="Gene3D" id="1.10.510.10">
    <property type="entry name" value="Transferase(Phosphotransferase) domain 1"/>
    <property type="match status" value="1"/>
</dbReference>
<feature type="compositionally biased region" description="Polar residues" evidence="11">
    <location>
        <begin position="143"/>
        <end position="162"/>
    </location>
</feature>
<evidence type="ECO:0000256" key="2">
    <source>
        <dbReference type="ARBA" id="ARBA00012406"/>
    </source>
</evidence>
<evidence type="ECO:0000256" key="9">
    <source>
        <dbReference type="ARBA" id="ARBA00048329"/>
    </source>
</evidence>
<dbReference type="InterPro" id="IPR000719">
    <property type="entry name" value="Prot_kinase_dom"/>
</dbReference>
<feature type="domain" description="Protein kinase" evidence="12">
    <location>
        <begin position="557"/>
        <end position="821"/>
    </location>
</feature>
<feature type="domain" description="Ras-associating" evidence="14">
    <location>
        <begin position="191"/>
        <end position="276"/>
    </location>
</feature>
<dbReference type="PANTHER" id="PTHR11584:SF369">
    <property type="entry name" value="MITOGEN-ACTIVATED PROTEIN KINASE KINASE KINASE 19-RELATED"/>
    <property type="match status" value="1"/>
</dbReference>
<dbReference type="Gene3D" id="3.10.20.90">
    <property type="entry name" value="Phosphatidylinositol 3-kinase Catalytic Subunit, Chain A, domain 1"/>
    <property type="match status" value="1"/>
</dbReference>
<dbReference type="PROSITE" id="PS00108">
    <property type="entry name" value="PROTEIN_KINASE_ST"/>
    <property type="match status" value="1"/>
</dbReference>
<dbReference type="InterPro" id="IPR017441">
    <property type="entry name" value="Protein_kinase_ATP_BS"/>
</dbReference>
<dbReference type="OMA" id="FIGAHPF"/>
<organism evidence="15 16">
    <name type="scientific">Neolecta irregularis (strain DAH-3)</name>
    <dbReference type="NCBI Taxonomy" id="1198029"/>
    <lineage>
        <taxon>Eukaryota</taxon>
        <taxon>Fungi</taxon>
        <taxon>Dikarya</taxon>
        <taxon>Ascomycota</taxon>
        <taxon>Taphrinomycotina</taxon>
        <taxon>Neolectales</taxon>
        <taxon>Neolectaceae</taxon>
        <taxon>Neolecta</taxon>
    </lineage>
</organism>
<dbReference type="EC" id="2.7.11.25" evidence="2"/>
<dbReference type="Proteomes" id="UP000186594">
    <property type="component" value="Unassembled WGS sequence"/>
</dbReference>
<dbReference type="STRING" id="1198029.A0A1U7LG53"/>
<dbReference type="Pfam" id="PF14847">
    <property type="entry name" value="Ras_bdg_2"/>
    <property type="match status" value="1"/>
</dbReference>
<dbReference type="FunFam" id="1.10.510.10:FF:000334">
    <property type="entry name" value="Serine/threonine-protein kinase STE11"/>
    <property type="match status" value="1"/>
</dbReference>
<dbReference type="InterPro" id="IPR001660">
    <property type="entry name" value="SAM"/>
</dbReference>
<dbReference type="AlphaFoldDB" id="A0A1U7LG53"/>
<keyword evidence="3" id="KW-0723">Serine/threonine-protein kinase</keyword>
<keyword evidence="4" id="KW-0808">Transferase</keyword>
<evidence type="ECO:0000259" key="12">
    <source>
        <dbReference type="PROSITE" id="PS50011"/>
    </source>
</evidence>
<dbReference type="GO" id="GO:0004709">
    <property type="term" value="F:MAP kinase kinase kinase activity"/>
    <property type="evidence" value="ECO:0007669"/>
    <property type="project" value="UniProtKB-EC"/>
</dbReference>
<feature type="compositionally biased region" description="Low complexity" evidence="11">
    <location>
        <begin position="452"/>
        <end position="462"/>
    </location>
</feature>
<evidence type="ECO:0000256" key="5">
    <source>
        <dbReference type="ARBA" id="ARBA00022741"/>
    </source>
</evidence>
<proteinExistence type="inferred from homology"/>
<evidence type="ECO:0000256" key="10">
    <source>
        <dbReference type="PROSITE-ProRule" id="PRU10141"/>
    </source>
</evidence>
<feature type="region of interest" description="Disordered" evidence="11">
    <location>
        <begin position="444"/>
        <end position="492"/>
    </location>
</feature>
<feature type="domain" description="SAM" evidence="13">
    <location>
        <begin position="33"/>
        <end position="110"/>
    </location>
</feature>
<comment type="catalytic activity">
    <reaction evidence="9">
        <text>L-seryl-[protein] + ATP = O-phospho-L-seryl-[protein] + ADP + H(+)</text>
        <dbReference type="Rhea" id="RHEA:17989"/>
        <dbReference type="Rhea" id="RHEA-COMP:9863"/>
        <dbReference type="Rhea" id="RHEA-COMP:11604"/>
        <dbReference type="ChEBI" id="CHEBI:15378"/>
        <dbReference type="ChEBI" id="CHEBI:29999"/>
        <dbReference type="ChEBI" id="CHEBI:30616"/>
        <dbReference type="ChEBI" id="CHEBI:83421"/>
        <dbReference type="ChEBI" id="CHEBI:456216"/>
        <dbReference type="EC" id="2.7.11.25"/>
    </reaction>
</comment>
<evidence type="ECO:0000256" key="4">
    <source>
        <dbReference type="ARBA" id="ARBA00022679"/>
    </source>
</evidence>
<dbReference type="SUPFAM" id="SSF47769">
    <property type="entry name" value="SAM/Pointed domain"/>
    <property type="match status" value="1"/>
</dbReference>
<dbReference type="PROSITE" id="PS50200">
    <property type="entry name" value="RA"/>
    <property type="match status" value="1"/>
</dbReference>
<evidence type="ECO:0000259" key="14">
    <source>
        <dbReference type="PROSITE" id="PS50200"/>
    </source>
</evidence>
<dbReference type="Gene3D" id="1.10.150.50">
    <property type="entry name" value="Transcription Factor, Ets-1"/>
    <property type="match status" value="1"/>
</dbReference>
<dbReference type="InterPro" id="IPR029071">
    <property type="entry name" value="Ubiquitin-like_domsf"/>
</dbReference>
<dbReference type="SMART" id="SM00220">
    <property type="entry name" value="S_TKc"/>
    <property type="match status" value="1"/>
</dbReference>
<dbReference type="InterPro" id="IPR011009">
    <property type="entry name" value="Kinase-like_dom_sf"/>
</dbReference>
<evidence type="ECO:0000256" key="8">
    <source>
        <dbReference type="ARBA" id="ARBA00047559"/>
    </source>
</evidence>
<name>A0A1U7LG53_NEOID</name>
<dbReference type="PROSITE" id="PS00107">
    <property type="entry name" value="PROTEIN_KINASE_ATP"/>
    <property type="match status" value="1"/>
</dbReference>
<protein>
    <recommendedName>
        <fullName evidence="2">mitogen-activated protein kinase kinase kinase</fullName>
        <ecNumber evidence="2">2.7.11.25</ecNumber>
    </recommendedName>
</protein>
<comment type="caution">
    <text evidence="15">The sequence shown here is derived from an EMBL/GenBank/DDBJ whole genome shotgun (WGS) entry which is preliminary data.</text>
</comment>
<dbReference type="EMBL" id="LXFE01004415">
    <property type="protein sequence ID" value="OLL21636.1"/>
    <property type="molecule type" value="Genomic_DNA"/>
</dbReference>
<sequence length="825" mass="91818">MANYTPHPSTFSNHSSPLLPDFALERRSAVRTWDQETVCEWLRSIKCQKYELVFTGKFYLHGCVFLFDPDNHITGDTLLECDQQELKELGITKVGDRIRILVAIKALRTKHKKSRAPSENTSSAPSPYDPQYVHPTPPPEHSSGLSKRFSSVSPSNPRSLQSPAHDVGHGHQRNQPSIDANANIMSIDSVRQSCVKFIGEGGQTRIVNIQNCTSAGSILQKALKKFNLQDDWTKWCASVTTESGSARKVPSEELVQICHDPSRSERERLILRLTKKPPSVEDYKRAHSIAREQQAAAAMAGNLSSNAKMRKLETFFGERPSPSSNSSPSQTPTSGSHLKGPQKRLRNFFGQRPPSELISSNLAEYFPGHGKEVLEQTVRNSMMRRSRYRFSVATQGSSVSTRDAPPVPVVNESWLQGNTSAVSLAKPPARPPRPLSLRRVIPAIPDEESQENQESSENQQDSTPDDMPFRRVSADRRTKSSSRKSSRASHVSHLSIAENPLLEETEEATIVPCSASQTCIQITDVDGEAVKVEGEYEEGIFLDEEEPDYDDHGPTKWIRGALIGMGSFGSVYLGMNQISGELMAVKQVELPEQEVQGEQRKKTMLDALQHEIALLRELQHENIVQYLGSNSDDTHLNIFLEYVPGGSVTALLNNYGAFEEPLIRNFVRQILQGLSYLHERDIIHRDIKGANILVDNKGGIKISDFGISKKVEANLLSTAPNHRPSLQGSVYWMAPEVVKQTSYTRKADIWSLGCLIVEMMTGTHPFPEFSQMQAIFKIGTSCSPDIPPAASAEAQDFLSKTFELDHHLRPTSTTLLIHEFLAPLT</sequence>
<evidence type="ECO:0000256" key="7">
    <source>
        <dbReference type="ARBA" id="ARBA00022840"/>
    </source>
</evidence>
<dbReference type="FunFam" id="3.30.200.20:FF:000387">
    <property type="entry name" value="Serine/threonine-protein kinase STE11"/>
    <property type="match status" value="1"/>
</dbReference>
<dbReference type="SUPFAM" id="SSF54236">
    <property type="entry name" value="Ubiquitin-like"/>
    <property type="match status" value="1"/>
</dbReference>
<keyword evidence="5 10" id="KW-0547">Nucleotide-binding</keyword>
<dbReference type="CDD" id="cd09534">
    <property type="entry name" value="SAM_Ste11_fungal"/>
    <property type="match status" value="1"/>
</dbReference>
<reference evidence="15 16" key="1">
    <citation type="submission" date="2016-04" db="EMBL/GenBank/DDBJ databases">
        <title>Evolutionary innovation and constraint leading to complex multicellularity in the Ascomycota.</title>
        <authorList>
            <person name="Cisse O."/>
            <person name="Nguyen A."/>
            <person name="Hewitt D.A."/>
            <person name="Jedd G."/>
            <person name="Stajich J.E."/>
        </authorList>
    </citation>
    <scope>NUCLEOTIDE SEQUENCE [LARGE SCALE GENOMIC DNA]</scope>
    <source>
        <strain evidence="15 16">DAH-3</strain>
    </source>
</reference>
<dbReference type="SMART" id="SM00454">
    <property type="entry name" value="SAM"/>
    <property type="match status" value="1"/>
</dbReference>